<feature type="chain" id="PRO_5025693014" evidence="2">
    <location>
        <begin position="25"/>
        <end position="324"/>
    </location>
</feature>
<evidence type="ECO:0000256" key="2">
    <source>
        <dbReference type="SAM" id="SignalP"/>
    </source>
</evidence>
<evidence type="ECO:0000256" key="1">
    <source>
        <dbReference type="SAM" id="MobiDB-lite"/>
    </source>
</evidence>
<reference evidence="3 4" key="1">
    <citation type="journal article" date="2019" name="Plant Biotechnol. J.">
        <title>The red bayberry genome and genetic basis of sex determination.</title>
        <authorList>
            <person name="Jia H.M."/>
            <person name="Jia H.J."/>
            <person name="Cai Q.L."/>
            <person name="Wang Y."/>
            <person name="Zhao H.B."/>
            <person name="Yang W.F."/>
            <person name="Wang G.Y."/>
            <person name="Li Y.H."/>
            <person name="Zhan D.L."/>
            <person name="Shen Y.T."/>
            <person name="Niu Q.F."/>
            <person name="Chang L."/>
            <person name="Qiu J."/>
            <person name="Zhao L."/>
            <person name="Xie H.B."/>
            <person name="Fu W.Y."/>
            <person name="Jin J."/>
            <person name="Li X.W."/>
            <person name="Jiao Y."/>
            <person name="Zhou C.C."/>
            <person name="Tu T."/>
            <person name="Chai C.Y."/>
            <person name="Gao J.L."/>
            <person name="Fan L.J."/>
            <person name="van de Weg E."/>
            <person name="Wang J.Y."/>
            <person name="Gao Z.S."/>
        </authorList>
    </citation>
    <scope>NUCLEOTIDE SEQUENCE [LARGE SCALE GENOMIC DNA]</scope>
    <source>
        <tissue evidence="3">Leaves</tissue>
    </source>
</reference>
<organism evidence="3 4">
    <name type="scientific">Morella rubra</name>
    <name type="common">Chinese bayberry</name>
    <dbReference type="NCBI Taxonomy" id="262757"/>
    <lineage>
        <taxon>Eukaryota</taxon>
        <taxon>Viridiplantae</taxon>
        <taxon>Streptophyta</taxon>
        <taxon>Embryophyta</taxon>
        <taxon>Tracheophyta</taxon>
        <taxon>Spermatophyta</taxon>
        <taxon>Magnoliopsida</taxon>
        <taxon>eudicotyledons</taxon>
        <taxon>Gunneridae</taxon>
        <taxon>Pentapetalae</taxon>
        <taxon>rosids</taxon>
        <taxon>fabids</taxon>
        <taxon>Fagales</taxon>
        <taxon>Myricaceae</taxon>
        <taxon>Morella</taxon>
    </lineage>
</organism>
<dbReference type="PANTHER" id="PTHR35274">
    <property type="entry name" value="E6-LIKE PROTEIN"/>
    <property type="match status" value="1"/>
</dbReference>
<protein>
    <submittedName>
        <fullName evidence="3">Protein E6</fullName>
    </submittedName>
</protein>
<dbReference type="Proteomes" id="UP000516437">
    <property type="component" value="Unassembled WGS sequence"/>
</dbReference>
<dbReference type="AlphaFoldDB" id="A0A6A1UJK6"/>
<gene>
    <name evidence="3" type="ORF">CJ030_MR0G006613</name>
</gene>
<evidence type="ECO:0000313" key="4">
    <source>
        <dbReference type="Proteomes" id="UP000516437"/>
    </source>
</evidence>
<evidence type="ECO:0000313" key="3">
    <source>
        <dbReference type="EMBL" id="KAB1200684.1"/>
    </source>
</evidence>
<keyword evidence="2" id="KW-0732">Signal</keyword>
<dbReference type="EMBL" id="RXIC02000135">
    <property type="protein sequence ID" value="KAB1200684.1"/>
    <property type="molecule type" value="Genomic_DNA"/>
</dbReference>
<name>A0A6A1UJK6_9ROSI</name>
<dbReference type="PANTHER" id="PTHR35274:SF5">
    <property type="entry name" value="PROTEIN E6-LIKE"/>
    <property type="match status" value="1"/>
</dbReference>
<dbReference type="InterPro" id="IPR040290">
    <property type="entry name" value="Prot_E6-like"/>
</dbReference>
<sequence length="324" mass="36368">MESFAKPLSFFFLLVLFSSLPIQAREGRFFSKVARHSTNNNIVTEPKIPLGEAPTPAPAPDAAEAPTPVVAPTPAPTHSASQNGYGLYGHGSGQFSPTEETQNTATKFEDEILTGELKGESFETGYPKTNLYNQNGNTNNGYTTKYNSKGYASNYNSDGYVNNYNANGYSNNYDGNGYSNNYVNGNGFSNTYNSNGYQSERQGMSDTRFLENGRYYVDVKNENHNLNKQGMSDTRFLENGRYYVDVKNENHNLNKQGMSDTRFLENGRYYVDVKNENNNLNGYESGRGTSNNEGYYGNNLYANEFNSMEEYEKQEESQEDQFVP</sequence>
<feature type="signal peptide" evidence="2">
    <location>
        <begin position="1"/>
        <end position="24"/>
    </location>
</feature>
<feature type="region of interest" description="Disordered" evidence="1">
    <location>
        <begin position="44"/>
        <end position="67"/>
    </location>
</feature>
<comment type="caution">
    <text evidence="3">The sequence shown here is derived from an EMBL/GenBank/DDBJ whole genome shotgun (WGS) entry which is preliminary data.</text>
</comment>
<keyword evidence="4" id="KW-1185">Reference proteome</keyword>
<proteinExistence type="predicted"/>
<accession>A0A6A1UJK6</accession>
<dbReference type="OrthoDB" id="749662at2759"/>